<dbReference type="InterPro" id="IPR009057">
    <property type="entry name" value="Homeodomain-like_sf"/>
</dbReference>
<gene>
    <name evidence="4" type="ORF">FHX76_000046</name>
</gene>
<evidence type="ECO:0000313" key="5">
    <source>
        <dbReference type="Proteomes" id="UP000541033"/>
    </source>
</evidence>
<accession>A0A7X5TSE7</accession>
<name>A0A7X5TSE7_9MICO</name>
<dbReference type="InterPro" id="IPR001647">
    <property type="entry name" value="HTH_TetR"/>
</dbReference>
<dbReference type="EMBL" id="JAAMOX010000001">
    <property type="protein sequence ID" value="NIH52178.1"/>
    <property type="molecule type" value="Genomic_DNA"/>
</dbReference>
<dbReference type="Pfam" id="PF17940">
    <property type="entry name" value="TetR_C_31"/>
    <property type="match status" value="1"/>
</dbReference>
<feature type="DNA-binding region" description="H-T-H motif" evidence="2">
    <location>
        <begin position="36"/>
        <end position="55"/>
    </location>
</feature>
<proteinExistence type="predicted"/>
<dbReference type="Pfam" id="PF00440">
    <property type="entry name" value="TetR_N"/>
    <property type="match status" value="1"/>
</dbReference>
<feature type="domain" description="HTH tetR-type" evidence="3">
    <location>
        <begin position="13"/>
        <end position="73"/>
    </location>
</feature>
<keyword evidence="1 2" id="KW-0238">DNA-binding</keyword>
<dbReference type="Proteomes" id="UP000541033">
    <property type="component" value="Unassembled WGS sequence"/>
</dbReference>
<evidence type="ECO:0000256" key="2">
    <source>
        <dbReference type="PROSITE-ProRule" id="PRU00335"/>
    </source>
</evidence>
<dbReference type="AlphaFoldDB" id="A0A7X5TSE7"/>
<reference evidence="4 5" key="1">
    <citation type="submission" date="2020-02" db="EMBL/GenBank/DDBJ databases">
        <title>Sequencing the genomes of 1000 actinobacteria strains.</title>
        <authorList>
            <person name="Klenk H.-P."/>
        </authorList>
    </citation>
    <scope>NUCLEOTIDE SEQUENCE [LARGE SCALE GENOMIC DNA]</scope>
    <source>
        <strain evidence="4 5">DSM 27960</strain>
    </source>
</reference>
<sequence>MKKTLVDTPSSGPSAHERMVAAAANLLIDQGPDAITHRRVAEAANIPLGSANYFFPTRRELYAFAVEAAEATRLEAAQQIADELATASRSATETARLLIQTWYAPHVGRDVVRARLNPMIDALHDPELSTVMAASRPRLLAVLTRVLEKSGFTGVTDVDLVALVLDGSLLYERETEDADPLSNAERQVARQLVLIASQE</sequence>
<dbReference type="Gene3D" id="1.10.357.10">
    <property type="entry name" value="Tetracycline Repressor, domain 2"/>
    <property type="match status" value="1"/>
</dbReference>
<dbReference type="SUPFAM" id="SSF46689">
    <property type="entry name" value="Homeodomain-like"/>
    <property type="match status" value="1"/>
</dbReference>
<dbReference type="RefSeq" id="WP_167146361.1">
    <property type="nucleotide sequence ID" value="NZ_JAAMOX010000001.1"/>
</dbReference>
<evidence type="ECO:0000256" key="1">
    <source>
        <dbReference type="ARBA" id="ARBA00023125"/>
    </source>
</evidence>
<evidence type="ECO:0000259" key="3">
    <source>
        <dbReference type="PROSITE" id="PS50977"/>
    </source>
</evidence>
<evidence type="ECO:0000313" key="4">
    <source>
        <dbReference type="EMBL" id="NIH52178.1"/>
    </source>
</evidence>
<keyword evidence="5" id="KW-1185">Reference proteome</keyword>
<protein>
    <submittedName>
        <fullName evidence="4">DNA-binding transcriptional regulator YbjK</fullName>
    </submittedName>
</protein>
<comment type="caution">
    <text evidence="4">The sequence shown here is derived from an EMBL/GenBank/DDBJ whole genome shotgun (WGS) entry which is preliminary data.</text>
</comment>
<organism evidence="4 5">
    <name type="scientific">Lysinibacter cavernae</name>
    <dbReference type="NCBI Taxonomy" id="1640652"/>
    <lineage>
        <taxon>Bacteria</taxon>
        <taxon>Bacillati</taxon>
        <taxon>Actinomycetota</taxon>
        <taxon>Actinomycetes</taxon>
        <taxon>Micrococcales</taxon>
        <taxon>Microbacteriaceae</taxon>
        <taxon>Lysinibacter</taxon>
    </lineage>
</organism>
<dbReference type="GO" id="GO:0003677">
    <property type="term" value="F:DNA binding"/>
    <property type="evidence" value="ECO:0007669"/>
    <property type="project" value="UniProtKB-UniRule"/>
</dbReference>
<dbReference type="PROSITE" id="PS50977">
    <property type="entry name" value="HTH_TETR_2"/>
    <property type="match status" value="1"/>
</dbReference>
<dbReference type="InterPro" id="IPR041583">
    <property type="entry name" value="TetR_C_31"/>
</dbReference>